<dbReference type="Pfam" id="PF00253">
    <property type="entry name" value="Ribosomal_S14"/>
    <property type="match status" value="1"/>
</dbReference>
<dbReference type="GO" id="GO:0005791">
    <property type="term" value="C:rough endoplasmic reticulum"/>
    <property type="evidence" value="ECO:0007669"/>
    <property type="project" value="UniProtKB-SubCell"/>
</dbReference>
<dbReference type="PANTHER" id="PTHR14374">
    <property type="entry name" value="FOIE GRAS"/>
    <property type="match status" value="1"/>
</dbReference>
<gene>
    <name evidence="12" type="ORF">NBR_LOCUS5773</name>
</gene>
<dbReference type="AlphaFoldDB" id="A0A0N4XT72"/>
<dbReference type="GO" id="GO:0008270">
    <property type="term" value="F:zinc ion binding"/>
    <property type="evidence" value="ECO:0007669"/>
    <property type="project" value="InterPro"/>
</dbReference>
<dbReference type="InterPro" id="IPR043140">
    <property type="entry name" value="Ribosomal_uS14_sf"/>
</dbReference>
<keyword evidence="7" id="KW-0862">Zinc</keyword>
<accession>A0A0N4XT72</accession>
<dbReference type="STRING" id="27835.A0A0N4XT72"/>
<evidence type="ECO:0000256" key="7">
    <source>
        <dbReference type="ARBA" id="ARBA00022833"/>
    </source>
</evidence>
<comment type="subunit">
    <text evidence="5">Component of the 40S small ribosomal subunit.</text>
</comment>
<evidence type="ECO:0000256" key="6">
    <source>
        <dbReference type="ARBA" id="ARBA00022723"/>
    </source>
</evidence>
<evidence type="ECO:0000256" key="10">
    <source>
        <dbReference type="ARBA" id="ARBA00035167"/>
    </source>
</evidence>
<comment type="subcellular location">
    <subcellularLocation>
        <location evidence="3">Cytoplasm</location>
        <location evidence="3">Cytosol</location>
    </subcellularLocation>
    <subcellularLocation>
        <location evidence="2">Rough endoplasmic reticulum</location>
    </subcellularLocation>
</comment>
<evidence type="ECO:0000256" key="9">
    <source>
        <dbReference type="ARBA" id="ARBA00023274"/>
    </source>
</evidence>
<dbReference type="Gene3D" id="4.10.830.10">
    <property type="entry name" value="30s Ribosomal Protein S14, Chain N"/>
    <property type="match status" value="1"/>
</dbReference>
<dbReference type="InterPro" id="IPR018271">
    <property type="entry name" value="Ribosomal_uS14_CS"/>
</dbReference>
<keyword evidence="6" id="KW-0479">Metal-binding</keyword>
<evidence type="ECO:0000256" key="4">
    <source>
        <dbReference type="ARBA" id="ARBA00009083"/>
    </source>
</evidence>
<evidence type="ECO:0000313" key="13">
    <source>
        <dbReference type="Proteomes" id="UP000271162"/>
    </source>
</evidence>
<dbReference type="PROSITE" id="PS00527">
    <property type="entry name" value="RIBOSOMAL_S14"/>
    <property type="match status" value="1"/>
</dbReference>
<dbReference type="GO" id="GO:0003723">
    <property type="term" value="F:RNA binding"/>
    <property type="evidence" value="ECO:0007669"/>
    <property type="project" value="InterPro"/>
</dbReference>
<reference evidence="14" key="1">
    <citation type="submission" date="2017-02" db="UniProtKB">
        <authorList>
            <consortium name="WormBaseParasite"/>
        </authorList>
    </citation>
    <scope>IDENTIFICATION</scope>
</reference>
<dbReference type="WBParaSite" id="NBR_0000577201-mRNA-1">
    <property type="protein sequence ID" value="NBR_0000577201-mRNA-1"/>
    <property type="gene ID" value="NBR_0000577201"/>
</dbReference>
<dbReference type="HAMAP" id="MF_01364_A">
    <property type="entry name" value="Ribosomal_uS14_2_A"/>
    <property type="match status" value="1"/>
</dbReference>
<keyword evidence="8" id="KW-0689">Ribosomal protein</keyword>
<evidence type="ECO:0000256" key="11">
    <source>
        <dbReference type="ARBA" id="ARBA00035455"/>
    </source>
</evidence>
<evidence type="ECO:0000313" key="12">
    <source>
        <dbReference type="EMBL" id="VDL69362.1"/>
    </source>
</evidence>
<evidence type="ECO:0000256" key="2">
    <source>
        <dbReference type="ARBA" id="ARBA00004427"/>
    </source>
</evidence>
<comment type="cofactor">
    <cofactor evidence="1">
        <name>Zn(2+)</name>
        <dbReference type="ChEBI" id="CHEBI:29105"/>
    </cofactor>
</comment>
<dbReference type="GO" id="GO:0006412">
    <property type="term" value="P:translation"/>
    <property type="evidence" value="ECO:0007669"/>
    <property type="project" value="InterPro"/>
</dbReference>
<keyword evidence="9" id="KW-0687">Ribonucleoprotein</keyword>
<dbReference type="InterPro" id="IPR039744">
    <property type="entry name" value="RIbosomal_uS14_euk_arc"/>
</dbReference>
<proteinExistence type="inferred from homology"/>
<dbReference type="GO" id="GO:0003735">
    <property type="term" value="F:structural constituent of ribosome"/>
    <property type="evidence" value="ECO:0007669"/>
    <property type="project" value="InterPro"/>
</dbReference>
<dbReference type="GO" id="GO:0015935">
    <property type="term" value="C:small ribosomal subunit"/>
    <property type="evidence" value="ECO:0007669"/>
    <property type="project" value="InterPro"/>
</dbReference>
<evidence type="ECO:0000256" key="1">
    <source>
        <dbReference type="ARBA" id="ARBA00001947"/>
    </source>
</evidence>
<dbReference type="FunFam" id="4.10.830.10:FF:000002">
    <property type="entry name" value="40S ribosomal protein S29"/>
    <property type="match status" value="1"/>
</dbReference>
<dbReference type="PANTHER" id="PTHR14374:SF0">
    <property type="entry name" value="TRAFFICKING PROTEIN PARTICLE COMPLEX SUBUNIT 11"/>
    <property type="match status" value="1"/>
</dbReference>
<reference evidence="12 13" key="2">
    <citation type="submission" date="2018-11" db="EMBL/GenBank/DDBJ databases">
        <authorList>
            <consortium name="Pathogen Informatics"/>
        </authorList>
    </citation>
    <scope>NUCLEOTIDE SEQUENCE [LARGE SCALE GENOMIC DNA]</scope>
</reference>
<dbReference type="InterPro" id="IPR001209">
    <property type="entry name" value="Ribosomal_uS14"/>
</dbReference>
<dbReference type="Proteomes" id="UP000271162">
    <property type="component" value="Unassembled WGS sequence"/>
</dbReference>
<evidence type="ECO:0000313" key="14">
    <source>
        <dbReference type="WBParaSite" id="NBR_0000577201-mRNA-1"/>
    </source>
</evidence>
<organism evidence="14">
    <name type="scientific">Nippostrongylus brasiliensis</name>
    <name type="common">Rat hookworm</name>
    <dbReference type="NCBI Taxonomy" id="27835"/>
    <lineage>
        <taxon>Eukaryota</taxon>
        <taxon>Metazoa</taxon>
        <taxon>Ecdysozoa</taxon>
        <taxon>Nematoda</taxon>
        <taxon>Chromadorea</taxon>
        <taxon>Rhabditida</taxon>
        <taxon>Rhabditina</taxon>
        <taxon>Rhabditomorpha</taxon>
        <taxon>Strongyloidea</taxon>
        <taxon>Heligmosomidae</taxon>
        <taxon>Nippostrongylus</taxon>
    </lineage>
</organism>
<dbReference type="GO" id="GO:0005829">
    <property type="term" value="C:cytosol"/>
    <property type="evidence" value="ECO:0007669"/>
    <property type="project" value="UniProtKB-SubCell"/>
</dbReference>
<evidence type="ECO:0000256" key="5">
    <source>
        <dbReference type="ARBA" id="ARBA00011542"/>
    </source>
</evidence>
<sequence>MGGAYGAVGLAAIEQQQPRVTVVSAIRTSPISFIFPAEILGFCMDFALYHSNLNMGFANLWFSHPRKFGPGSRSCRVCSNHHGLIRKYGLDMCRRCFREYAKDIGFKKVVLPPLCSQRSAGPHFRQNLVSTENAGMTIRGNTSFLFSSPDPIIRLTIVSSGAMDPVEAGEWLNGRPQQLIFLTGLDPVNKESHAALVNTFGVRVPDRPPVNLRLVSGELDLPQKTEKTPGKGILRREWPTKYLERVPALIVLFLDLDWDHSSWNEKKTEAESKCASLRSSAGNASRLAVVLLQQKRVPALIVLFLDVDWDLARGMVPIQIEEQHYQSYQSHRKLIIRSIPTSGDDPLATERAHELCQICHLTPRQLFVVPILGDLTGYVAKLESAFHELAQGFYQQKLKTIRARSIPNNSPALVVRQLFKLAFISELRQDTHTAYR</sequence>
<dbReference type="InterPro" id="IPR023676">
    <property type="entry name" value="Ribosomal_uS14_arc"/>
</dbReference>
<evidence type="ECO:0000256" key="3">
    <source>
        <dbReference type="ARBA" id="ARBA00004514"/>
    </source>
</evidence>
<dbReference type="EMBL" id="UYSL01019758">
    <property type="protein sequence ID" value="VDL69362.1"/>
    <property type="molecule type" value="Genomic_DNA"/>
</dbReference>
<protein>
    <recommendedName>
        <fullName evidence="10">Small ribosomal subunit protein uS14</fullName>
    </recommendedName>
    <alternativeName>
        <fullName evidence="11">40S ribosomal protein S29</fullName>
    </alternativeName>
</protein>
<keyword evidence="13" id="KW-1185">Reference proteome</keyword>
<name>A0A0N4XT72_NIPBR</name>
<comment type="similarity">
    <text evidence="4">Belongs to the universal ribosomal protein uS14 family.</text>
</comment>
<dbReference type="NCBIfam" id="NF004424">
    <property type="entry name" value="PRK05766.1"/>
    <property type="match status" value="1"/>
</dbReference>
<evidence type="ECO:0000256" key="8">
    <source>
        <dbReference type="ARBA" id="ARBA00022980"/>
    </source>
</evidence>